<protein>
    <recommendedName>
        <fullName evidence="6">Iron hydrogenase large subunit C-terminal domain-containing protein</fullName>
    </recommendedName>
</protein>
<dbReference type="InterPro" id="IPR004108">
    <property type="entry name" value="Fe_hydrogenase_lsu_C"/>
</dbReference>
<feature type="domain" description="Iron hydrogenase large subunit C-terminal" evidence="6">
    <location>
        <begin position="142"/>
        <end position="426"/>
    </location>
</feature>
<evidence type="ECO:0000313" key="8">
    <source>
        <dbReference type="Proteomes" id="UP000290189"/>
    </source>
</evidence>
<gene>
    <name evidence="7" type="ORF">PLBR_LOCUS4818</name>
</gene>
<evidence type="ECO:0000259" key="6">
    <source>
        <dbReference type="Pfam" id="PF02906"/>
    </source>
</evidence>
<name>A0A3P3YBQ8_PLABS</name>
<dbReference type="FunFam" id="3.30.70.20:FF:000042">
    <property type="entry name" value="Cytosolic Fe-S cluster assembly factor NAR1"/>
    <property type="match status" value="1"/>
</dbReference>
<dbReference type="Pfam" id="PF02906">
    <property type="entry name" value="Fe_hyd_lg_C"/>
    <property type="match status" value="1"/>
</dbReference>
<dbReference type="PANTHER" id="PTHR11615">
    <property type="entry name" value="NITRATE, FORMATE, IRON DEHYDROGENASE"/>
    <property type="match status" value="1"/>
</dbReference>
<dbReference type="GO" id="GO:0046872">
    <property type="term" value="F:metal ion binding"/>
    <property type="evidence" value="ECO:0007669"/>
    <property type="project" value="UniProtKB-KW"/>
</dbReference>
<accession>A0A3P3YBQ8</accession>
<evidence type="ECO:0000256" key="1">
    <source>
        <dbReference type="ARBA" id="ARBA00006596"/>
    </source>
</evidence>
<dbReference type="InterPro" id="IPR050340">
    <property type="entry name" value="Cytosolic_Fe-S_CAF"/>
</dbReference>
<evidence type="ECO:0000256" key="4">
    <source>
        <dbReference type="ARBA" id="ARBA00023004"/>
    </source>
</evidence>
<dbReference type="Gene3D" id="3.40.50.1780">
    <property type="match status" value="1"/>
</dbReference>
<keyword evidence="2" id="KW-0004">4Fe-4S</keyword>
<dbReference type="Proteomes" id="UP000290189">
    <property type="component" value="Unassembled WGS sequence"/>
</dbReference>
<keyword evidence="7" id="KW-0496">Mitochondrion</keyword>
<sequence length="492" mass="53325">MFTYAKPSYAKPSARGWKLSAHLSQSGILRTSGHCHGLSQMADFSATLRIADVDDFISPAVECVLPIKPQDSQSGLKFETDGPAVQIAVENRFGQIVPRQSTAKITLNDCLACSGCITSAETVLVEAQSVAELLRVVNAGSKTLIVSISPHSRASLAARFGLSTPSAAKRLSTFFKRELGAASVFDSSFAADLALTEARHEFVKRFQAAKASGSPTGNLPVLTSECPGWVCYAEKTQELILPYMSTVRSPQQIMGAFVKRFQSDPDTNVYHVTVMPCADKKLEASRSEFQSDVDLVLTTLEVAGLIEERVEDLGKVVPEDDDASPVITAAEDSGSSGGYLDNVFKHAARELFNVELDGSPLQFKQVGRNADFQETSLVVDGRPVLRFARAYGFRNIQNLVRKIRSGSCPYHYVEVMACPSGCLNGGGQIRGVTLDAVRASYRNGVEIRDPSLGAQRWYEEWVGDGPGSTAARDFAHTSFRAVPKPDALLTKW</sequence>
<comment type="similarity">
    <text evidence="1">Belongs to the NARF family.</text>
</comment>
<evidence type="ECO:0000313" key="7">
    <source>
        <dbReference type="EMBL" id="SPQ97603.1"/>
    </source>
</evidence>
<keyword evidence="4" id="KW-0408">Iron</keyword>
<proteinExistence type="inferred from homology"/>
<dbReference type="AlphaFoldDB" id="A0A3P3YBQ8"/>
<evidence type="ECO:0000256" key="2">
    <source>
        <dbReference type="ARBA" id="ARBA00022485"/>
    </source>
</evidence>
<dbReference type="Gene3D" id="3.40.950.10">
    <property type="entry name" value="Fe-only Hydrogenase (Larger Subunit), Chain L, domain 3"/>
    <property type="match status" value="1"/>
</dbReference>
<organism evidence="7 8">
    <name type="scientific">Plasmodiophora brassicae</name>
    <name type="common">Clubroot disease agent</name>
    <dbReference type="NCBI Taxonomy" id="37360"/>
    <lineage>
        <taxon>Eukaryota</taxon>
        <taxon>Sar</taxon>
        <taxon>Rhizaria</taxon>
        <taxon>Endomyxa</taxon>
        <taxon>Phytomyxea</taxon>
        <taxon>Plasmodiophorida</taxon>
        <taxon>Plasmodiophoridae</taxon>
        <taxon>Plasmodiophora</taxon>
    </lineage>
</organism>
<dbReference type="GO" id="GO:0051539">
    <property type="term" value="F:4 iron, 4 sulfur cluster binding"/>
    <property type="evidence" value="ECO:0007669"/>
    <property type="project" value="UniProtKB-KW"/>
</dbReference>
<dbReference type="InterPro" id="IPR009016">
    <property type="entry name" value="Fe_hydrogenase"/>
</dbReference>
<reference evidence="7 8" key="1">
    <citation type="submission" date="2018-03" db="EMBL/GenBank/DDBJ databases">
        <authorList>
            <person name="Fogelqvist J."/>
        </authorList>
    </citation>
    <scope>NUCLEOTIDE SEQUENCE [LARGE SCALE GENOMIC DNA]</scope>
</reference>
<geneLocation type="mitochondrion" evidence="7"/>
<keyword evidence="3" id="KW-0479">Metal-binding</keyword>
<dbReference type="SUPFAM" id="SSF53920">
    <property type="entry name" value="Fe-only hydrogenase"/>
    <property type="match status" value="1"/>
</dbReference>
<evidence type="ECO:0000256" key="5">
    <source>
        <dbReference type="ARBA" id="ARBA00023014"/>
    </source>
</evidence>
<evidence type="ECO:0000256" key="3">
    <source>
        <dbReference type="ARBA" id="ARBA00022723"/>
    </source>
</evidence>
<dbReference type="EMBL" id="OVEO01000008">
    <property type="protein sequence ID" value="SPQ97603.1"/>
    <property type="molecule type" value="Genomic_DNA"/>
</dbReference>
<keyword evidence="5" id="KW-0411">Iron-sulfur</keyword>